<dbReference type="GO" id="GO:0016787">
    <property type="term" value="F:hydrolase activity"/>
    <property type="evidence" value="ECO:0007669"/>
    <property type="project" value="UniProtKB-KW"/>
</dbReference>
<dbReference type="InterPro" id="IPR029058">
    <property type="entry name" value="AB_hydrolase_fold"/>
</dbReference>
<dbReference type="Pfam" id="PF00561">
    <property type="entry name" value="Abhydrolase_1"/>
    <property type="match status" value="1"/>
</dbReference>
<dbReference type="PRINTS" id="PR00111">
    <property type="entry name" value="ABHYDROLASE"/>
</dbReference>
<dbReference type="InterPro" id="IPR050471">
    <property type="entry name" value="AB_hydrolase"/>
</dbReference>
<evidence type="ECO:0000313" key="4">
    <source>
        <dbReference type="Proteomes" id="UP001523230"/>
    </source>
</evidence>
<evidence type="ECO:0000313" key="3">
    <source>
        <dbReference type="EMBL" id="MCM2466008.1"/>
    </source>
</evidence>
<sequence length="292" mass="32165">MPTIRTKDNTQIYYKDWGSGQPVVFSHGWPLSSDAWEDQMIFLADHGYRCIAHDRRGHGRSDQPWNGNDMDTYADDLATLVEALDIRDAIHIGHSTGGGEVARYIGRHGTDRVAKTVLIDAVPPHMLKTAANPGGIPIEAFDEVRAAVLADRSQYFKDFSSPFYGANRPGSRVSQGLRDTFWLQSVTAGHKAVYDCIKAFSETDFTEDLKKFDVPTLIIHGDDDQIVPIGVSAMLSSRIVRGAILKVYPGAPHGICSTHKDQINADLLAFIKGERVPDISMESRMEPAAGAR</sequence>
<feature type="domain" description="AB hydrolase-1" evidence="2">
    <location>
        <begin position="22"/>
        <end position="258"/>
    </location>
</feature>
<dbReference type="PANTHER" id="PTHR43433:SF3">
    <property type="entry name" value="NON-HEME CHLOROPEROXIDASE"/>
    <property type="match status" value="1"/>
</dbReference>
<keyword evidence="4" id="KW-1185">Reference proteome</keyword>
<dbReference type="InterPro" id="IPR000073">
    <property type="entry name" value="AB_hydrolase_1"/>
</dbReference>
<dbReference type="EMBL" id="QFDM01000002">
    <property type="protein sequence ID" value="MCM2466008.1"/>
    <property type="molecule type" value="Genomic_DNA"/>
</dbReference>
<dbReference type="PANTHER" id="PTHR43433">
    <property type="entry name" value="HYDROLASE, ALPHA/BETA FOLD FAMILY PROTEIN"/>
    <property type="match status" value="1"/>
</dbReference>
<dbReference type="InterPro" id="IPR000639">
    <property type="entry name" value="Epox_hydrolase-like"/>
</dbReference>
<comment type="similarity">
    <text evidence="1">Belongs to the AB hydrolase superfamily. Bacterial non-heme haloperoxidase / perhydrolase family.</text>
</comment>
<dbReference type="SUPFAM" id="SSF53474">
    <property type="entry name" value="alpha/beta-Hydrolases"/>
    <property type="match status" value="1"/>
</dbReference>
<reference evidence="3 4" key="1">
    <citation type="submission" date="2018-05" db="EMBL/GenBank/DDBJ databases">
        <title>Isolation and characterization of genus Methanoculleus species and their viruses from deep sea marine sediment offshore southwestern Taiwan.</title>
        <authorList>
            <person name="Wei W.-H."/>
            <person name="Chen W.-C."/>
            <person name="Lai M.-C."/>
            <person name="Chen S.-C."/>
        </authorList>
    </citation>
    <scope>NUCLEOTIDE SEQUENCE [LARGE SCALE GENOMIC DNA]</scope>
    <source>
        <strain evidence="3 4">CWC-02</strain>
    </source>
</reference>
<name>A0ABD4TBG4_9EURY</name>
<dbReference type="FunFam" id="3.40.50.1820:FF:000205">
    <property type="entry name" value="Non-haem bromoperoxidase BPO-A2"/>
    <property type="match status" value="1"/>
</dbReference>
<evidence type="ECO:0000256" key="1">
    <source>
        <dbReference type="ARBA" id="ARBA00038128"/>
    </source>
</evidence>
<dbReference type="Gene3D" id="3.40.50.1820">
    <property type="entry name" value="alpha/beta hydrolase"/>
    <property type="match status" value="1"/>
</dbReference>
<dbReference type="AlphaFoldDB" id="A0ABD4TBG4"/>
<comment type="caution">
    <text evidence="3">The sequence shown here is derived from an EMBL/GenBank/DDBJ whole genome shotgun (WGS) entry which is preliminary data.</text>
</comment>
<dbReference type="PRINTS" id="PR00412">
    <property type="entry name" value="EPOXHYDRLASE"/>
</dbReference>
<protein>
    <submittedName>
        <fullName evidence="3">Alpha/beta hydrolase</fullName>
    </submittedName>
</protein>
<organism evidence="3 4">
    <name type="scientific">Methanoculleus oceani</name>
    <dbReference type="NCBI Taxonomy" id="2184756"/>
    <lineage>
        <taxon>Archaea</taxon>
        <taxon>Methanobacteriati</taxon>
        <taxon>Methanobacteriota</taxon>
        <taxon>Stenosarchaea group</taxon>
        <taxon>Methanomicrobia</taxon>
        <taxon>Methanomicrobiales</taxon>
        <taxon>Methanomicrobiaceae</taxon>
        <taxon>Methanoculleus</taxon>
    </lineage>
</organism>
<evidence type="ECO:0000259" key="2">
    <source>
        <dbReference type="Pfam" id="PF00561"/>
    </source>
</evidence>
<proteinExistence type="inferred from homology"/>
<dbReference type="RefSeq" id="WP_250987268.1">
    <property type="nucleotide sequence ID" value="NZ_QFDM01000002.1"/>
</dbReference>
<accession>A0ABD4TBG4</accession>
<gene>
    <name evidence="3" type="ORF">DIC75_06705</name>
</gene>
<keyword evidence="3" id="KW-0378">Hydrolase</keyword>
<dbReference type="Proteomes" id="UP001523230">
    <property type="component" value="Unassembled WGS sequence"/>
</dbReference>